<dbReference type="OrthoDB" id="8282715at2"/>
<protein>
    <submittedName>
        <fullName evidence="1">Uncharacterized protein</fullName>
    </submittedName>
</protein>
<sequence>MLDKLARTRLGAVDQNHAAELELCRVLEEIADALPDEVDAALCIDAAKGLETVMAASAKSYREQLEPAMEANGGLHLLDLNAMLARLRRESQLDIDHAEELQELLSAAAQRRQPVSAEALGYMLRGFFDSRRRRIALEQELLAALRLEAT</sequence>
<evidence type="ECO:0000313" key="1">
    <source>
        <dbReference type="EMBL" id="VDS03187.1"/>
    </source>
</evidence>
<dbReference type="Proteomes" id="UP000268844">
    <property type="component" value="Unassembled WGS sequence"/>
</dbReference>
<gene>
    <name evidence="1" type="ORF">DEVEQU_00307</name>
</gene>
<name>A0A447I722_9HYPH</name>
<proteinExistence type="predicted"/>
<organism evidence="1 2">
    <name type="scientific">Devosia equisanguinis</name>
    <dbReference type="NCBI Taxonomy" id="2490941"/>
    <lineage>
        <taxon>Bacteria</taxon>
        <taxon>Pseudomonadati</taxon>
        <taxon>Pseudomonadota</taxon>
        <taxon>Alphaproteobacteria</taxon>
        <taxon>Hyphomicrobiales</taxon>
        <taxon>Devosiaceae</taxon>
        <taxon>Devosia</taxon>
    </lineage>
</organism>
<keyword evidence="2" id="KW-1185">Reference proteome</keyword>
<evidence type="ECO:0000313" key="2">
    <source>
        <dbReference type="Proteomes" id="UP000268844"/>
    </source>
</evidence>
<dbReference type="EMBL" id="UZWD01000004">
    <property type="protein sequence ID" value="VDS03187.1"/>
    <property type="molecule type" value="Genomic_DNA"/>
</dbReference>
<dbReference type="RefSeq" id="WP_126148784.1">
    <property type="nucleotide sequence ID" value="NZ_JBHTMH010000001.1"/>
</dbReference>
<accession>A0A447I722</accession>
<dbReference type="AlphaFoldDB" id="A0A447I722"/>
<reference evidence="1 2" key="1">
    <citation type="submission" date="2018-12" db="EMBL/GenBank/DDBJ databases">
        <authorList>
            <person name="Criscuolo A."/>
        </authorList>
    </citation>
    <scope>NUCLEOTIDE SEQUENCE [LARGE SCALE GENOMIC DNA]</scope>
    <source>
        <strain evidence="1">ACIP1116281</strain>
    </source>
</reference>